<dbReference type="EMBL" id="KZ852060">
    <property type="protein sequence ID" value="RDH30457.1"/>
    <property type="molecule type" value="Genomic_DNA"/>
</dbReference>
<protein>
    <submittedName>
        <fullName evidence="2">Uncharacterized protein</fullName>
    </submittedName>
</protein>
<evidence type="ECO:0000313" key="3">
    <source>
        <dbReference type="Proteomes" id="UP000253729"/>
    </source>
</evidence>
<evidence type="ECO:0000313" key="2">
    <source>
        <dbReference type="EMBL" id="RDH30457.1"/>
    </source>
</evidence>
<feature type="transmembrane region" description="Helical" evidence="1">
    <location>
        <begin position="39"/>
        <end position="61"/>
    </location>
</feature>
<sequence>MLTFRGVTYFTHLSTLPPSPPCYQGYVWLLPHAEMSSRLGIWCFYLLTYLLAYSSFIYPFIYPSKPLFGCGFGVGLRQSQRLRK</sequence>
<accession>A0A3F3PU47</accession>
<keyword evidence="3" id="KW-1185">Reference proteome</keyword>
<name>A0A3F3PU47_9EURO</name>
<organism evidence="2 3">
    <name type="scientific">Aspergillus welwitschiae</name>
    <dbReference type="NCBI Taxonomy" id="1341132"/>
    <lineage>
        <taxon>Eukaryota</taxon>
        <taxon>Fungi</taxon>
        <taxon>Dikarya</taxon>
        <taxon>Ascomycota</taxon>
        <taxon>Pezizomycotina</taxon>
        <taxon>Eurotiomycetes</taxon>
        <taxon>Eurotiomycetidae</taxon>
        <taxon>Eurotiales</taxon>
        <taxon>Aspergillaceae</taxon>
        <taxon>Aspergillus</taxon>
        <taxon>Aspergillus subgen. Circumdati</taxon>
    </lineage>
</organism>
<evidence type="ECO:0000256" key="1">
    <source>
        <dbReference type="SAM" id="Phobius"/>
    </source>
</evidence>
<keyword evidence="1" id="KW-0812">Transmembrane</keyword>
<dbReference type="RefSeq" id="XP_026623479.1">
    <property type="nucleotide sequence ID" value="XM_026767197.1"/>
</dbReference>
<reference evidence="2 3" key="1">
    <citation type="submission" date="2018-07" db="EMBL/GenBank/DDBJ databases">
        <title>The genomes of Aspergillus section Nigri reveals drivers in fungal speciation.</title>
        <authorList>
            <consortium name="DOE Joint Genome Institute"/>
            <person name="Vesth T.C."/>
            <person name="Nybo J."/>
            <person name="Theobald S."/>
            <person name="Brandl J."/>
            <person name="Frisvad J.C."/>
            <person name="Nielsen K.F."/>
            <person name="Lyhne E.K."/>
            <person name="Kogle M.E."/>
            <person name="Kuo A."/>
            <person name="Riley R."/>
            <person name="Clum A."/>
            <person name="Nolan M."/>
            <person name="Lipzen A."/>
            <person name="Salamov A."/>
            <person name="Henrissat B."/>
            <person name="Wiebenga A."/>
            <person name="De vries R.P."/>
            <person name="Grigoriev I.V."/>
            <person name="Mortensen U.H."/>
            <person name="Andersen M.R."/>
            <person name="Baker S.E."/>
        </authorList>
    </citation>
    <scope>NUCLEOTIDE SEQUENCE [LARGE SCALE GENOMIC DNA]</scope>
    <source>
        <strain evidence="2 3">CBS 139.54b</strain>
    </source>
</reference>
<gene>
    <name evidence="2" type="ORF">BDQ94DRAFT_148464</name>
</gene>
<dbReference type="GeneID" id="38135553"/>
<dbReference type="AlphaFoldDB" id="A0A3F3PU47"/>
<dbReference type="Proteomes" id="UP000253729">
    <property type="component" value="Unassembled WGS sequence"/>
</dbReference>
<keyword evidence="1" id="KW-0472">Membrane</keyword>
<proteinExistence type="predicted"/>
<keyword evidence="1" id="KW-1133">Transmembrane helix</keyword>